<evidence type="ECO:0000259" key="2">
    <source>
        <dbReference type="Pfam" id="PF00149"/>
    </source>
</evidence>
<keyword evidence="3" id="KW-0614">Plasmid</keyword>
<organism evidence="3 4">
    <name type="scientific">Azospirillum baldaniorum</name>
    <dbReference type="NCBI Taxonomy" id="1064539"/>
    <lineage>
        <taxon>Bacteria</taxon>
        <taxon>Pseudomonadati</taxon>
        <taxon>Pseudomonadota</taxon>
        <taxon>Alphaproteobacteria</taxon>
        <taxon>Rhodospirillales</taxon>
        <taxon>Azospirillaceae</taxon>
        <taxon>Azospirillum</taxon>
    </lineage>
</organism>
<name>A0A9P1NSB8_9PROT</name>
<dbReference type="RefSeq" id="WP_014242725.1">
    <property type="nucleotide sequence ID" value="NC_016619.1"/>
</dbReference>
<keyword evidence="1" id="KW-0378">Hydrolase</keyword>
<dbReference type="PANTHER" id="PTHR30337:SF7">
    <property type="entry name" value="PHOSPHOESTERASE"/>
    <property type="match status" value="1"/>
</dbReference>
<gene>
    <name evidence="3" type="ORF">AZOBR_p50160</name>
</gene>
<dbReference type="EMBL" id="HE577332">
    <property type="protein sequence ID" value="CCD03930.1"/>
    <property type="molecule type" value="Genomic_DNA"/>
</dbReference>
<dbReference type="SUPFAM" id="SSF56300">
    <property type="entry name" value="Metallo-dependent phosphatases"/>
    <property type="match status" value="1"/>
</dbReference>
<evidence type="ECO:0000256" key="1">
    <source>
        <dbReference type="ARBA" id="ARBA00022801"/>
    </source>
</evidence>
<feature type="domain" description="Calcineurin-like phosphoesterase" evidence="2">
    <location>
        <begin position="5"/>
        <end position="199"/>
    </location>
</feature>
<evidence type="ECO:0000313" key="3">
    <source>
        <dbReference type="EMBL" id="CCD03930.1"/>
    </source>
</evidence>
<dbReference type="Proteomes" id="UP000007319">
    <property type="component" value="Plasmid AZOBR_p5"/>
</dbReference>
<dbReference type="Gene3D" id="3.60.21.10">
    <property type="match status" value="1"/>
</dbReference>
<dbReference type="AlphaFoldDB" id="A0A9P1NSB8"/>
<accession>A0A9P1NSB8</accession>
<reference evidence="3 4" key="1">
    <citation type="journal article" date="2011" name="PLoS Genet.">
        <title>Azospirillum genomes reveal transition of bacteria from aquatic to terrestrial environments.</title>
        <authorList>
            <person name="Wisniewski-Dye F."/>
            <person name="Borziak K."/>
            <person name="Khalsa-Moyers G."/>
            <person name="Alexandre G."/>
            <person name="Sukharnikov L.O."/>
            <person name="Wuichet K."/>
            <person name="Hurst G.B."/>
            <person name="McDonald W.H."/>
            <person name="Robertson J.S."/>
            <person name="Barbe V."/>
            <person name="Calteau A."/>
            <person name="Rouy Z."/>
            <person name="Mangenot S."/>
            <person name="Prigent-Combaret C."/>
            <person name="Normand P."/>
            <person name="Boyer M."/>
            <person name="Siguier P."/>
            <person name="Dessaux Y."/>
            <person name="Elmerich C."/>
            <person name="Condemine G."/>
            <person name="Krishnen G."/>
            <person name="Kennedy I."/>
            <person name="Paterson A.H."/>
            <person name="Gonzalez V."/>
            <person name="Mavingui P."/>
            <person name="Zhulin I.B."/>
        </authorList>
    </citation>
    <scope>NUCLEOTIDE SEQUENCE [LARGE SCALE GENOMIC DNA]</scope>
    <source>
        <strain evidence="3 4">Sp245</strain>
    </source>
</reference>
<dbReference type="InterPro" id="IPR004843">
    <property type="entry name" value="Calcineurin-like_PHP"/>
</dbReference>
<dbReference type="InterPro" id="IPR029052">
    <property type="entry name" value="Metallo-depent_PP-like"/>
</dbReference>
<protein>
    <submittedName>
        <fullName evidence="3">Metallophosphoesterase</fullName>
    </submittedName>
</protein>
<dbReference type="KEGG" id="abs:AZOBR_p50160"/>
<dbReference type="InterPro" id="IPR041796">
    <property type="entry name" value="Mre11_N"/>
</dbReference>
<proteinExistence type="predicted"/>
<dbReference type="CDD" id="cd00840">
    <property type="entry name" value="MPP_Mre11_N"/>
    <property type="match status" value="1"/>
</dbReference>
<evidence type="ECO:0000313" key="4">
    <source>
        <dbReference type="Proteomes" id="UP000007319"/>
    </source>
</evidence>
<dbReference type="InterPro" id="IPR050535">
    <property type="entry name" value="DNA_Repair-Maintenance_Comp"/>
</dbReference>
<keyword evidence="4" id="KW-1185">Reference proteome</keyword>
<geneLocation type="plasmid" evidence="3 4">
    <name>AZOBR_p5</name>
</geneLocation>
<sequence>MGSFHFLHAADIHLDSPLHGLARYDGVPAEEVRGATRAAFDNLIAYACDQAVDFVLIAGDLFDGDWKDMGTGLYFARAMGKLAAANIPVYWIAGNHDAVSSLTRSLPWPDTVHAFKPRRSHTHVIDHLGVAIHGQSFSNAHVTENLAAAYPEKREHHFNIGLLHTALDGHPGHAPYAPCTVDDLRARHYDYWALGHVHDFTVVSEWPYIVFSGNLQGRHIRETGPKGAVHVEVEDGAVARLRHVPLDTLRWLRVEVDCAAARSMDEVDAATRTALARRHAELSDGRPVVARVVLTGSTPLAGALQERRAERRDAVRALAAAVAPDLWIEKVQLEVAMPGLSPMGGGPAEDFMALLAEIRQSPELAAELKADLLPFLTAAGKAGDFDDDSLAAMAAQDDWPALLAVAGSALEARLTGTGGE</sequence>
<dbReference type="PANTHER" id="PTHR30337">
    <property type="entry name" value="COMPONENT OF ATP-DEPENDENT DSDNA EXONUCLEASE"/>
    <property type="match status" value="1"/>
</dbReference>
<dbReference type="Pfam" id="PF00149">
    <property type="entry name" value="Metallophos"/>
    <property type="match status" value="1"/>
</dbReference>
<dbReference type="GO" id="GO:0016787">
    <property type="term" value="F:hydrolase activity"/>
    <property type="evidence" value="ECO:0007669"/>
    <property type="project" value="UniProtKB-KW"/>
</dbReference>